<dbReference type="RefSeq" id="WP_131599375.1">
    <property type="nucleotide sequence ID" value="NZ_CBDBYK010000021.1"/>
</dbReference>
<dbReference type="Proteomes" id="UP000294192">
    <property type="component" value="Unassembled WGS sequence"/>
</dbReference>
<organism evidence="3 4">
    <name type="scientific">Mycoplasma marinum</name>
    <dbReference type="NCBI Taxonomy" id="1937190"/>
    <lineage>
        <taxon>Bacteria</taxon>
        <taxon>Bacillati</taxon>
        <taxon>Mycoplasmatota</taxon>
        <taxon>Mollicutes</taxon>
        <taxon>Mycoplasmataceae</taxon>
        <taxon>Mycoplasma</taxon>
    </lineage>
</organism>
<comment type="subunit">
    <text evidence="2">Homodimer.</text>
</comment>
<evidence type="ECO:0000313" key="4">
    <source>
        <dbReference type="Proteomes" id="UP000294192"/>
    </source>
</evidence>
<dbReference type="PIRSF" id="PIRSF004555">
    <property type="entry name" value="UCP004555"/>
    <property type="match status" value="1"/>
</dbReference>
<dbReference type="EMBL" id="PSZO01000017">
    <property type="protein sequence ID" value="TCG10941.1"/>
    <property type="molecule type" value="Genomic_DNA"/>
</dbReference>
<dbReference type="OrthoDB" id="399030at2"/>
<evidence type="ECO:0000256" key="2">
    <source>
        <dbReference type="HAMAP-Rule" id="MF_00274"/>
    </source>
</evidence>
<comment type="similarity">
    <text evidence="2">Belongs to the YbaB/EbfC family.</text>
</comment>
<comment type="subcellular location">
    <subcellularLocation>
        <location evidence="2">Cytoplasm</location>
        <location evidence="2">Nucleoid</location>
    </subcellularLocation>
</comment>
<dbReference type="GO" id="GO:0043590">
    <property type="term" value="C:bacterial nucleoid"/>
    <property type="evidence" value="ECO:0007669"/>
    <property type="project" value="UniProtKB-UniRule"/>
</dbReference>
<dbReference type="InterPro" id="IPR036894">
    <property type="entry name" value="YbaB-like_sf"/>
</dbReference>
<dbReference type="GO" id="GO:0003677">
    <property type="term" value="F:DNA binding"/>
    <property type="evidence" value="ECO:0007669"/>
    <property type="project" value="UniProtKB-UniRule"/>
</dbReference>
<dbReference type="InterPro" id="IPR004401">
    <property type="entry name" value="YbaB/EbfC"/>
</dbReference>
<gene>
    <name evidence="3" type="ORF">C4B24_03465</name>
</gene>
<keyword evidence="2" id="KW-0963">Cytoplasm</keyword>
<dbReference type="PANTHER" id="PTHR33449">
    <property type="entry name" value="NUCLEOID-ASSOCIATED PROTEIN YBAB"/>
    <property type="match status" value="1"/>
</dbReference>
<protein>
    <recommendedName>
        <fullName evidence="2">Nucleoid-associated protein C4B24_03465</fullName>
    </recommendedName>
</protein>
<evidence type="ECO:0000256" key="1">
    <source>
        <dbReference type="ARBA" id="ARBA00023125"/>
    </source>
</evidence>
<dbReference type="SUPFAM" id="SSF82607">
    <property type="entry name" value="YbaB-like"/>
    <property type="match status" value="1"/>
</dbReference>
<keyword evidence="4" id="KW-1185">Reference proteome</keyword>
<dbReference type="AlphaFoldDB" id="A0A4R0XVI4"/>
<dbReference type="GO" id="GO:0005829">
    <property type="term" value="C:cytosol"/>
    <property type="evidence" value="ECO:0007669"/>
    <property type="project" value="TreeGrafter"/>
</dbReference>
<dbReference type="Gene3D" id="3.30.1310.10">
    <property type="entry name" value="Nucleoid-associated protein YbaB-like domain"/>
    <property type="match status" value="1"/>
</dbReference>
<dbReference type="NCBIfam" id="TIGR00103">
    <property type="entry name" value="DNA_YbaB_EbfC"/>
    <property type="match status" value="1"/>
</dbReference>
<comment type="function">
    <text evidence="2">Binds to DNA and alters its conformation. May be involved in regulation of gene expression, nucleoid organization and DNA protection.</text>
</comment>
<dbReference type="HAMAP" id="MF_00274">
    <property type="entry name" value="DNA_YbaB_EbfC"/>
    <property type="match status" value="1"/>
</dbReference>
<reference evidence="3 4" key="1">
    <citation type="submission" date="2018-02" db="EMBL/GenBank/DDBJ databases">
        <title>Mycoplasma marinum and Mycoplasma todarodis sp. nov., moderately halophilic and psychrotolerant mycoplasmas isolated from cephalopods.</title>
        <authorList>
            <person name="Viver T."/>
        </authorList>
    </citation>
    <scope>NUCLEOTIDE SEQUENCE [LARGE SCALE GENOMIC DNA]</scope>
    <source>
        <strain evidence="3 4">PE</strain>
    </source>
</reference>
<keyword evidence="1 2" id="KW-0238">DNA-binding</keyword>
<proteinExistence type="inferred from homology"/>
<dbReference type="PANTHER" id="PTHR33449:SF1">
    <property type="entry name" value="NUCLEOID-ASSOCIATED PROTEIN YBAB"/>
    <property type="match status" value="1"/>
</dbReference>
<name>A0A4R0XVI4_9MOLU</name>
<accession>A0A4R0XVI4</accession>
<sequence>MNINAMMQQAKKMQEEMGKKQAELAQKEFLIEKQGISIVILGDRTIKSVKINEALIDEDDPETLEDMVVIAVNAANERINAEEEAIAPQQPAGMPF</sequence>
<comment type="caution">
    <text evidence="3">The sequence shown here is derived from an EMBL/GenBank/DDBJ whole genome shotgun (WGS) entry which is preliminary data.</text>
</comment>
<dbReference type="Pfam" id="PF02575">
    <property type="entry name" value="YbaB_DNA_bd"/>
    <property type="match status" value="1"/>
</dbReference>
<evidence type="ECO:0000313" key="3">
    <source>
        <dbReference type="EMBL" id="TCG10941.1"/>
    </source>
</evidence>